<accession>A0A3B1ARH6</accession>
<proteinExistence type="predicted"/>
<dbReference type="Pfam" id="PF07681">
    <property type="entry name" value="DoxX"/>
    <property type="match status" value="1"/>
</dbReference>
<evidence type="ECO:0000256" key="3">
    <source>
        <dbReference type="ARBA" id="ARBA00022692"/>
    </source>
</evidence>
<comment type="subcellular location">
    <subcellularLocation>
        <location evidence="1">Cell membrane</location>
        <topology evidence="1">Multi-pass membrane protein</topology>
    </subcellularLocation>
</comment>
<feature type="transmembrane region" description="Helical" evidence="6">
    <location>
        <begin position="136"/>
        <end position="158"/>
    </location>
</feature>
<evidence type="ECO:0008006" key="8">
    <source>
        <dbReference type="Google" id="ProtNLM"/>
    </source>
</evidence>
<evidence type="ECO:0000256" key="4">
    <source>
        <dbReference type="ARBA" id="ARBA00022989"/>
    </source>
</evidence>
<organism evidence="7">
    <name type="scientific">hydrothermal vent metagenome</name>
    <dbReference type="NCBI Taxonomy" id="652676"/>
    <lineage>
        <taxon>unclassified sequences</taxon>
        <taxon>metagenomes</taxon>
        <taxon>ecological metagenomes</taxon>
    </lineage>
</organism>
<evidence type="ECO:0000256" key="6">
    <source>
        <dbReference type="SAM" id="Phobius"/>
    </source>
</evidence>
<dbReference type="InterPro" id="IPR051907">
    <property type="entry name" value="DoxX-like_oxidoreductase"/>
</dbReference>
<reference evidence="7" key="1">
    <citation type="submission" date="2018-06" db="EMBL/GenBank/DDBJ databases">
        <authorList>
            <person name="Zhirakovskaya E."/>
        </authorList>
    </citation>
    <scope>NUCLEOTIDE SEQUENCE</scope>
</reference>
<keyword evidence="2" id="KW-1003">Cell membrane</keyword>
<dbReference type="PANTHER" id="PTHR33452:SF1">
    <property type="entry name" value="INNER MEMBRANE PROTEIN YPHA-RELATED"/>
    <property type="match status" value="1"/>
</dbReference>
<keyword evidence="3 6" id="KW-0812">Transmembrane</keyword>
<evidence type="ECO:0000313" key="7">
    <source>
        <dbReference type="EMBL" id="VAX00810.1"/>
    </source>
</evidence>
<gene>
    <name evidence="7" type="ORF">MNBD_GAMMA21-2285</name>
</gene>
<dbReference type="InterPro" id="IPR032808">
    <property type="entry name" value="DoxX"/>
</dbReference>
<dbReference type="AlphaFoldDB" id="A0A3B1ARH6"/>
<dbReference type="PANTHER" id="PTHR33452">
    <property type="entry name" value="OXIDOREDUCTASE CATD-RELATED"/>
    <property type="match status" value="1"/>
</dbReference>
<dbReference type="EMBL" id="UOFR01000079">
    <property type="protein sequence ID" value="VAX00810.1"/>
    <property type="molecule type" value="Genomic_DNA"/>
</dbReference>
<dbReference type="GO" id="GO:0005886">
    <property type="term" value="C:plasma membrane"/>
    <property type="evidence" value="ECO:0007669"/>
    <property type="project" value="UniProtKB-SubCell"/>
</dbReference>
<evidence type="ECO:0000256" key="5">
    <source>
        <dbReference type="ARBA" id="ARBA00023136"/>
    </source>
</evidence>
<protein>
    <recommendedName>
        <fullName evidence="8">DoxX family protein</fullName>
    </recommendedName>
</protein>
<feature type="transmembrane region" description="Helical" evidence="6">
    <location>
        <begin position="65"/>
        <end position="92"/>
    </location>
</feature>
<name>A0A3B1ARH6_9ZZZZ</name>
<evidence type="ECO:0000256" key="2">
    <source>
        <dbReference type="ARBA" id="ARBA00022475"/>
    </source>
</evidence>
<keyword evidence="5 6" id="KW-0472">Membrane</keyword>
<sequence>MTTTQSILQHTSKWLELGNHLFTRILEKVGGVEQSCILLARGLLGLFFIYFALDKFAAYSDTAIYMSAFGVAGILLPVVILFELLAGIALLVGWQTRKAAVLLAGFTILTALMFHSDFTEPVQTILFMKNMAIAGGLLLFVAVGAGQHSLDAHSIVLLKKGKAKTKTRTRAKPSSKS</sequence>
<feature type="transmembrane region" description="Helical" evidence="6">
    <location>
        <begin position="99"/>
        <end position="116"/>
    </location>
</feature>
<keyword evidence="4 6" id="KW-1133">Transmembrane helix</keyword>
<feature type="transmembrane region" description="Helical" evidence="6">
    <location>
        <begin position="36"/>
        <end position="53"/>
    </location>
</feature>
<evidence type="ECO:0000256" key="1">
    <source>
        <dbReference type="ARBA" id="ARBA00004651"/>
    </source>
</evidence>